<organism evidence="7 8">
    <name type="scientific">Bodo saltans</name>
    <name type="common">Flagellated protozoan</name>
    <dbReference type="NCBI Taxonomy" id="75058"/>
    <lineage>
        <taxon>Eukaryota</taxon>
        <taxon>Discoba</taxon>
        <taxon>Euglenozoa</taxon>
        <taxon>Kinetoplastea</taxon>
        <taxon>Metakinetoplastina</taxon>
        <taxon>Eubodonida</taxon>
        <taxon>Bodonidae</taxon>
        <taxon>Bodo</taxon>
    </lineage>
</organism>
<proteinExistence type="predicted"/>
<feature type="domain" description="Globin" evidence="6">
    <location>
        <begin position="362"/>
        <end position="498"/>
    </location>
</feature>
<keyword evidence="2" id="KW-0349">Heme</keyword>
<feature type="non-terminal residue" evidence="7">
    <location>
        <position position="1"/>
    </location>
</feature>
<dbReference type="InterPro" id="IPR044399">
    <property type="entry name" value="Mb-like_M"/>
</dbReference>
<protein>
    <submittedName>
        <fullName evidence="7">Globin domain-containing protein, putative</fullName>
    </submittedName>
</protein>
<reference evidence="8" key="1">
    <citation type="submission" date="2015-09" db="EMBL/GenBank/DDBJ databases">
        <authorList>
            <consortium name="Pathogen Informatics"/>
        </authorList>
    </citation>
    <scope>NUCLEOTIDE SEQUENCE [LARGE SCALE GENOMIC DNA]</scope>
    <source>
        <strain evidence="8">Lake Konstanz</strain>
    </source>
</reference>
<evidence type="ECO:0000256" key="1">
    <source>
        <dbReference type="ARBA" id="ARBA00022448"/>
    </source>
</evidence>
<dbReference type="GO" id="GO:0046872">
    <property type="term" value="F:metal ion binding"/>
    <property type="evidence" value="ECO:0007669"/>
    <property type="project" value="UniProtKB-KW"/>
</dbReference>
<evidence type="ECO:0000313" key="7">
    <source>
        <dbReference type="EMBL" id="CUG06439.1"/>
    </source>
</evidence>
<sequence>AGAAAPAPRDTVTIVRESWARVSGDLQAVGDLFYSKLFETAPGLKTTVFAGTDLRAQSLRLMEMVDGAVKLLDAPDKLIPALKELGERHTGYGTQPEHYPVVGEVLMATLKLGLGSAMTAEVEAAWSEVYGTIQQTMVAGSLSPRGVEMARRYAEKHAAGAAAPAPARTPAAAELKIPSPVSPVPSAPSSDAALSQRFARGARRQSLNVVEVPPTLEEAMAVVQEEGVALCEAANGRVFNAFPSLHDEMVSSKAMERIFLVWLSVAKAGNSAAKDRSLQQALSKLGVELAGVGCAMTTVPVIGIAVNSAIAFLLDFRDYDRGPWATVTAQVIKGVSEGMHSDVGRRALQAFFQNHGYSKVCSASADDIALVASVWVFVKPNLEEVGNEFYDQFFAKHQDLKATIFLGTNFLTQAIRVMEMFDAAIEAMCDPVALMELLVPLGERHALYGIRKEHYDIFWPALCIALKEQLGDKLTDDVVQSLHRVYYKVIQVMLESGKTERGRAYGRQYLVRHWSQYKPHCDVVAESWARISSDLPLLGARFYNHLFDLEPSLKDTVFAEVDMKSQSRRLMVLIDRLVESFIDPVMMLDSLRSAGEIHAGYGVEEEHYGTFAKALVTTLRFSLHQEFTTSIEESWKTVYGVWQDAMIDGSNGTRGRMLYEQWKERTGNAAPSDAEVIQRTWNLVLRLGDTPYAFGEAFYNQLFVSDPHLQETLFEHSDMKEVPRKFVMMLDTVVRLAGSPSQTQHEVLLTLGARHCSYGVSSDHYNAVVKAFIEVLRMQLGPQHFNKEIDATWRKFLNQVSDLMREGADTKAGRTRLRAFKEAQWRMHSDTFDRVKASWAAMDNAIFCGAVLHELSTIEHHVMEGPMKNINQHDLSVKIADFFKDLLDLIDDPDTVANLCTLLGQRHAGYGLGKTHLASFHKAFLATLEAAATQGPKDKQTMAAWKKFLDIVTTHMADGMQSERGREMTKKFANKNTQAKRTDAELVRDSWAMVSDDLAAVGDLFYSKLFEYDITLRQTVFRGTNFGAQARIVMEFIDAGISLLDKPEELHRALYELGERHGLYGIVEEHYAPLGEALLSALRQAVGSDFTPEVEGAWARVFTFMKNTILEGTLSQRGRALLVKYYTRRWKEMEPEIEMVITSWRHCSGTASRRAFEDAMLKQMRKQDDMMEETIFKIVPEAADHGGHPGQRLVVMIDSAMEMLRDREAFVVRLRELGVRHACFGLTKEHVLAISLVLPRALYDIHKATWSDELEAGWIRVFAAMQTHLLEGLHSDKGKELTRQFAQRHGLFTPTIVRTIRTTWAAATKDMDAFGDRLYTAVFALDRTLKETIFKGTNMSAQAHHIIETLDSCVRIMDQPNHLMSMLRQLGVRHGAYGVGRHHYPTIGKALISALEGSLEDKFTLEVNKSWTKFFNVIERSMLEGTESEKGKNLAASYAARNASASPKDTLAEAVDTSGRRLKVALAEESHYSEGALAEFFETYHRLIQDPRVVLTDSLEFVSRLQLSALKSLVFKLLTLLERADRVPELTAIQDIKLTRCYGLPPDALSTMLVPKLRKAIASAQLMNGLEAVVRVMETLCNKAIPADILKRDAAAFSAFVEFAVASADLEGRFAAAFLATAVSSDSIGFDLQSARNIIRRIELIGLLREVGSGFESHQRTLMTCATMALRLGTIGIAKPSQFLHDTLLSSAKENLVRAKIPQVNLTRAVTVISAVAEILCVVEPISFTDHDRTLAHQWLKHTEETTFMRLYPDMADTLPALRTTVYQRASMTSVHLAFYRSLVRVCDVNMNVDDTRYILKSVGTRHAVSGIYAEHYHVLAACFSSIIHHAEITAPEPSLMLAIRWVMRQMQTAANSMQQRALTQYNDADIKSIIRVQAQSRMKSARRVMFKLRLLGAGTLKEILNLKDDDEHDEDDDDWDKEVALSKKDVASVRLIWTSILDRQLNCFFEAFSSLPTTGAPKLSLR</sequence>
<dbReference type="GO" id="GO:0020037">
    <property type="term" value="F:heme binding"/>
    <property type="evidence" value="ECO:0007669"/>
    <property type="project" value="InterPro"/>
</dbReference>
<keyword evidence="1" id="KW-0813">Transport</keyword>
<keyword evidence="8" id="KW-1185">Reference proteome</keyword>
<dbReference type="Pfam" id="PF00042">
    <property type="entry name" value="Globin"/>
    <property type="match status" value="7"/>
</dbReference>
<dbReference type="GO" id="GO:0005344">
    <property type="term" value="F:oxygen carrier activity"/>
    <property type="evidence" value="ECO:0007669"/>
    <property type="project" value="UniProtKB-KW"/>
</dbReference>
<dbReference type="PROSITE" id="PS01033">
    <property type="entry name" value="GLOBIN"/>
    <property type="match status" value="6"/>
</dbReference>
<dbReference type="GO" id="GO:0019825">
    <property type="term" value="F:oxygen binding"/>
    <property type="evidence" value="ECO:0007669"/>
    <property type="project" value="InterPro"/>
</dbReference>
<feature type="domain" description="Globin" evidence="6">
    <location>
        <begin position="513"/>
        <end position="651"/>
    </location>
</feature>
<dbReference type="CDD" id="cd01040">
    <property type="entry name" value="Mb-like"/>
    <property type="match status" value="3"/>
</dbReference>
<accession>A0A0S4IT96</accession>
<dbReference type="EMBL" id="CYKH01000587">
    <property type="protein sequence ID" value="CUG06439.1"/>
    <property type="molecule type" value="Genomic_DNA"/>
</dbReference>
<evidence type="ECO:0000256" key="2">
    <source>
        <dbReference type="ARBA" id="ARBA00022617"/>
    </source>
</evidence>
<dbReference type="InterPro" id="IPR050532">
    <property type="entry name" value="Globin-like_OT"/>
</dbReference>
<dbReference type="InterPro" id="IPR000971">
    <property type="entry name" value="Globin"/>
</dbReference>
<feature type="domain" description="Globin" evidence="6">
    <location>
        <begin position="6"/>
        <end position="142"/>
    </location>
</feature>
<evidence type="ECO:0000256" key="4">
    <source>
        <dbReference type="ARBA" id="ARBA00022723"/>
    </source>
</evidence>
<evidence type="ECO:0000256" key="3">
    <source>
        <dbReference type="ARBA" id="ARBA00022621"/>
    </source>
</evidence>
<name>A0A0S4IT96_BODSA</name>
<dbReference type="InterPro" id="IPR009050">
    <property type="entry name" value="Globin-like_sf"/>
</dbReference>
<feature type="domain" description="Globin" evidence="6">
    <location>
        <begin position="975"/>
        <end position="1114"/>
    </location>
</feature>
<dbReference type="OrthoDB" id="436496at2759"/>
<feature type="domain" description="Globin" evidence="6">
    <location>
        <begin position="1291"/>
        <end position="1427"/>
    </location>
</feature>
<dbReference type="Proteomes" id="UP000051952">
    <property type="component" value="Unassembled WGS sequence"/>
</dbReference>
<dbReference type="Gene3D" id="1.10.490.10">
    <property type="entry name" value="Globins"/>
    <property type="match status" value="8"/>
</dbReference>
<feature type="domain" description="Globin" evidence="6">
    <location>
        <begin position="668"/>
        <end position="809"/>
    </location>
</feature>
<gene>
    <name evidence="7" type="ORF">BSAL_72670</name>
</gene>
<keyword evidence="3" id="KW-0561">Oxygen transport</keyword>
<dbReference type="InterPro" id="IPR012292">
    <property type="entry name" value="Globin/Proto"/>
</dbReference>
<keyword evidence="5" id="KW-0408">Iron</keyword>
<evidence type="ECO:0000313" key="8">
    <source>
        <dbReference type="Proteomes" id="UP000051952"/>
    </source>
</evidence>
<dbReference type="PANTHER" id="PTHR46458:SF1">
    <property type="entry name" value="GEO09476P1"/>
    <property type="match status" value="1"/>
</dbReference>
<dbReference type="VEuPathDB" id="TriTrypDB:BSAL_72670"/>
<evidence type="ECO:0000256" key="5">
    <source>
        <dbReference type="ARBA" id="ARBA00023004"/>
    </source>
</evidence>
<evidence type="ECO:0000259" key="6">
    <source>
        <dbReference type="PROSITE" id="PS01033"/>
    </source>
</evidence>
<keyword evidence="4" id="KW-0479">Metal-binding</keyword>
<dbReference type="SMR" id="A0A0S4IT96"/>
<dbReference type="PANTHER" id="PTHR46458">
    <property type="entry name" value="BLR2807 PROTEIN"/>
    <property type="match status" value="1"/>
</dbReference>
<dbReference type="SUPFAM" id="SSF46458">
    <property type="entry name" value="Globin-like"/>
    <property type="match status" value="8"/>
</dbReference>